<dbReference type="KEGG" id="kbi:30210688"/>
<sequence>MDSYLTSPDAETGYEMKDEDHWWSAEQQELGRMQWDQMTGFPTTNFSAWDTAAFGHGRAPSFLDESHGNDNGHEVNDIDPTRRLTGYAPTIGLDAIYDCRGAGSMVHAPRTLDTDTTPACPEEESEEVSGGGADDGTKSTKGKIRCVDKSRSLRSMQWFDSLCFVHCPGATNDTWSESELREIELLQMDLSRFEAGSLPQTIKDWAGTYDNMLSGHRP</sequence>
<evidence type="ECO:0000256" key="1">
    <source>
        <dbReference type="SAM" id="MobiDB-lite"/>
    </source>
</evidence>
<gene>
    <name evidence="2" type="ORF">I302_06289</name>
    <name evidence="3" type="ORF">I302_106454</name>
</gene>
<evidence type="ECO:0000313" key="4">
    <source>
        <dbReference type="Proteomes" id="UP000092730"/>
    </source>
</evidence>
<accession>A0A1B9G1E6</accession>
<dbReference type="EMBL" id="CP144545">
    <property type="protein sequence ID" value="WVW84420.1"/>
    <property type="molecule type" value="Genomic_DNA"/>
</dbReference>
<evidence type="ECO:0000313" key="3">
    <source>
        <dbReference type="EMBL" id="WVW84420.1"/>
    </source>
</evidence>
<organism evidence="2">
    <name type="scientific">Kwoniella bestiolae CBS 10118</name>
    <dbReference type="NCBI Taxonomy" id="1296100"/>
    <lineage>
        <taxon>Eukaryota</taxon>
        <taxon>Fungi</taxon>
        <taxon>Dikarya</taxon>
        <taxon>Basidiomycota</taxon>
        <taxon>Agaricomycotina</taxon>
        <taxon>Tremellomycetes</taxon>
        <taxon>Tremellales</taxon>
        <taxon>Cryptococcaceae</taxon>
        <taxon>Kwoniella</taxon>
    </lineage>
</organism>
<dbReference type="RefSeq" id="XP_019045898.1">
    <property type="nucleotide sequence ID" value="XM_019192901.1"/>
</dbReference>
<keyword evidence="4" id="KW-1185">Reference proteome</keyword>
<reference evidence="3" key="4">
    <citation type="submission" date="2024-02" db="EMBL/GenBank/DDBJ databases">
        <title>Comparative genomics of Cryptococcus and Kwoniella reveals pathogenesis evolution and contrasting modes of karyotype evolution via chromosome fusion or intercentromeric recombination.</title>
        <authorList>
            <person name="Coelho M.A."/>
            <person name="David-Palma M."/>
            <person name="Shea T."/>
            <person name="Bowers K."/>
            <person name="McGinley-Smith S."/>
            <person name="Mohammad A.W."/>
            <person name="Gnirke A."/>
            <person name="Yurkov A.M."/>
            <person name="Nowrousian M."/>
            <person name="Sun S."/>
            <person name="Cuomo C.A."/>
            <person name="Heitman J."/>
        </authorList>
    </citation>
    <scope>NUCLEOTIDE SEQUENCE</scope>
    <source>
        <strain evidence="3">CBS 10118</strain>
    </source>
</reference>
<evidence type="ECO:0000313" key="2">
    <source>
        <dbReference type="EMBL" id="OCF24828.1"/>
    </source>
</evidence>
<dbReference type="AlphaFoldDB" id="A0A1B9G1E6"/>
<dbReference type="VEuPathDB" id="FungiDB:I302_06289"/>
<feature type="region of interest" description="Disordered" evidence="1">
    <location>
        <begin position="62"/>
        <end position="81"/>
    </location>
</feature>
<feature type="region of interest" description="Disordered" evidence="1">
    <location>
        <begin position="112"/>
        <end position="142"/>
    </location>
</feature>
<dbReference type="Proteomes" id="UP000092730">
    <property type="component" value="Chromosome 5"/>
</dbReference>
<dbReference type="EMBL" id="KI894022">
    <property type="protein sequence ID" value="OCF24828.1"/>
    <property type="molecule type" value="Genomic_DNA"/>
</dbReference>
<reference evidence="2" key="1">
    <citation type="submission" date="2013-07" db="EMBL/GenBank/DDBJ databases">
        <title>The Genome Sequence of Cryptococcus bestiolae CBS10118.</title>
        <authorList>
            <consortium name="The Broad Institute Genome Sequencing Platform"/>
            <person name="Cuomo C."/>
            <person name="Litvintseva A."/>
            <person name="Chen Y."/>
            <person name="Heitman J."/>
            <person name="Sun S."/>
            <person name="Springer D."/>
            <person name="Dromer F."/>
            <person name="Young S.K."/>
            <person name="Zeng Q."/>
            <person name="Gargeya S."/>
            <person name="Fitzgerald M."/>
            <person name="Abouelleil A."/>
            <person name="Alvarado L."/>
            <person name="Berlin A.M."/>
            <person name="Chapman S.B."/>
            <person name="Dewar J."/>
            <person name="Goldberg J."/>
            <person name="Griggs A."/>
            <person name="Gujja S."/>
            <person name="Hansen M."/>
            <person name="Howarth C."/>
            <person name="Imamovic A."/>
            <person name="Larimer J."/>
            <person name="McCowan C."/>
            <person name="Murphy C."/>
            <person name="Pearson M."/>
            <person name="Priest M."/>
            <person name="Roberts A."/>
            <person name="Saif S."/>
            <person name="Shea T."/>
            <person name="Sykes S."/>
            <person name="Wortman J."/>
            <person name="Nusbaum C."/>
            <person name="Birren B."/>
        </authorList>
    </citation>
    <scope>NUCLEOTIDE SEQUENCE [LARGE SCALE GENOMIC DNA]</scope>
    <source>
        <strain evidence="2">CBS 10118</strain>
    </source>
</reference>
<reference evidence="3" key="2">
    <citation type="submission" date="2013-07" db="EMBL/GenBank/DDBJ databases">
        <authorList>
            <consortium name="The Broad Institute Genome Sequencing Platform"/>
            <person name="Cuomo C."/>
            <person name="Litvintseva A."/>
            <person name="Chen Y."/>
            <person name="Heitman J."/>
            <person name="Sun S."/>
            <person name="Springer D."/>
            <person name="Dromer F."/>
            <person name="Young S.K."/>
            <person name="Zeng Q."/>
            <person name="Gargeya S."/>
            <person name="Fitzgerald M."/>
            <person name="Abouelleil A."/>
            <person name="Alvarado L."/>
            <person name="Berlin A.M."/>
            <person name="Chapman S.B."/>
            <person name="Dewar J."/>
            <person name="Goldberg J."/>
            <person name="Griggs A."/>
            <person name="Gujja S."/>
            <person name="Hansen M."/>
            <person name="Howarth C."/>
            <person name="Imamovic A."/>
            <person name="Larimer J."/>
            <person name="McCowan C."/>
            <person name="Murphy C."/>
            <person name="Pearson M."/>
            <person name="Priest M."/>
            <person name="Roberts A."/>
            <person name="Saif S."/>
            <person name="Shea T."/>
            <person name="Sykes S."/>
            <person name="Wortman J."/>
            <person name="Nusbaum C."/>
            <person name="Birren B."/>
        </authorList>
    </citation>
    <scope>NUCLEOTIDE SEQUENCE</scope>
    <source>
        <strain evidence="3">CBS 10118</strain>
    </source>
</reference>
<dbReference type="GeneID" id="30210688"/>
<proteinExistence type="predicted"/>
<reference evidence="2" key="3">
    <citation type="submission" date="2014-01" db="EMBL/GenBank/DDBJ databases">
        <title>Evolution of pathogenesis and genome organization in the Tremellales.</title>
        <authorList>
            <person name="Cuomo C."/>
            <person name="Litvintseva A."/>
            <person name="Heitman J."/>
            <person name="Chen Y."/>
            <person name="Sun S."/>
            <person name="Springer D."/>
            <person name="Dromer F."/>
            <person name="Young S."/>
            <person name="Zeng Q."/>
            <person name="Chapman S."/>
            <person name="Gujja S."/>
            <person name="Saif S."/>
            <person name="Birren B."/>
        </authorList>
    </citation>
    <scope>NUCLEOTIDE SEQUENCE</scope>
    <source>
        <strain evidence="2">CBS 10118</strain>
    </source>
</reference>
<protein>
    <submittedName>
        <fullName evidence="2">Uncharacterized protein</fullName>
    </submittedName>
</protein>
<name>A0A1B9G1E6_9TREE</name>
<feature type="compositionally biased region" description="Basic and acidic residues" evidence="1">
    <location>
        <begin position="64"/>
        <end position="81"/>
    </location>
</feature>